<dbReference type="InterPro" id="IPR027417">
    <property type="entry name" value="P-loop_NTPase"/>
</dbReference>
<dbReference type="PANTHER" id="PTHR22942:SF47">
    <property type="entry name" value="DNA REPAIR AND RECOMBINATION PROTEIN RADB"/>
    <property type="match status" value="1"/>
</dbReference>
<dbReference type="AlphaFoldDB" id="A0A0M0BUL2"/>
<protein>
    <recommendedName>
        <fullName evidence="2">DNA repair and recombination protein RadB</fullName>
    </recommendedName>
</protein>
<dbReference type="Pfam" id="PF08423">
    <property type="entry name" value="Rad51"/>
    <property type="match status" value="1"/>
</dbReference>
<evidence type="ECO:0000256" key="6">
    <source>
        <dbReference type="ARBA" id="ARBA00024641"/>
    </source>
</evidence>
<dbReference type="GO" id="GO:0140664">
    <property type="term" value="F:ATP-dependent DNA damage sensor activity"/>
    <property type="evidence" value="ECO:0007669"/>
    <property type="project" value="InterPro"/>
</dbReference>
<gene>
    <name evidence="8" type="ORF">AC478_01270</name>
</gene>
<evidence type="ECO:0000313" key="9">
    <source>
        <dbReference type="Proteomes" id="UP000054016"/>
    </source>
</evidence>
<accession>A0A0M0BUL2</accession>
<keyword evidence="3" id="KW-0547">Nucleotide-binding</keyword>
<dbReference type="InterPro" id="IPR013632">
    <property type="entry name" value="Rad51_C"/>
</dbReference>
<dbReference type="InterPro" id="IPR011939">
    <property type="entry name" value="DNA_repair_and_recomb_RadB"/>
</dbReference>
<dbReference type="SMART" id="SM00382">
    <property type="entry name" value="AAA"/>
    <property type="match status" value="1"/>
</dbReference>
<proteinExistence type="inferred from homology"/>
<sequence length="236" mass="25855">MCISVIKKVSTGCSCIDNKLNGGISPGTVTLIYGEPETGKSTLAMQCAVNCAMQGYKTLFIDCDNTFSAKRLSQVSVGKFEKIADLIILVKPADFKEQTALIDRIGEYTAKNFGLVVIDTFNSLYRAKIAESSGKAFGANRELNRQLAILAQTAKTRKLQVIVTSQVRSIFNESYISVAPVATRVLKFWADTIIVMKPTENPQTIKALLEAKGEKNLEAACYLRINETGIHDCPFI</sequence>
<comment type="similarity">
    <text evidence="1">Belongs to the eukaryotic RecA-like protein family. RadB subfamily.</text>
</comment>
<feature type="domain" description="RecA family profile 1" evidence="7">
    <location>
        <begin position="5"/>
        <end position="167"/>
    </location>
</feature>
<dbReference type="GO" id="GO:0003684">
    <property type="term" value="F:damaged DNA binding"/>
    <property type="evidence" value="ECO:0007669"/>
    <property type="project" value="InterPro"/>
</dbReference>
<dbReference type="GO" id="GO:0006281">
    <property type="term" value="P:DNA repair"/>
    <property type="evidence" value="ECO:0007669"/>
    <property type="project" value="InterPro"/>
</dbReference>
<dbReference type="GO" id="GO:0005524">
    <property type="term" value="F:ATP binding"/>
    <property type="evidence" value="ECO:0007669"/>
    <property type="project" value="UniProtKB-KW"/>
</dbReference>
<evidence type="ECO:0000256" key="5">
    <source>
        <dbReference type="ARBA" id="ARBA00023125"/>
    </source>
</evidence>
<evidence type="ECO:0000256" key="4">
    <source>
        <dbReference type="ARBA" id="ARBA00022840"/>
    </source>
</evidence>
<comment type="function">
    <text evidence="6">Involved in DNA repair and in homologous recombination. May regulate the cleavage reactions of the branch-structured DNA. Has a very weak ATPase activity that is not stimulated by DNA. Binds DNA but does not promote DNA strands exchange.</text>
</comment>
<evidence type="ECO:0000259" key="7">
    <source>
        <dbReference type="PROSITE" id="PS50162"/>
    </source>
</evidence>
<dbReference type="PROSITE" id="PS50162">
    <property type="entry name" value="RECA_2"/>
    <property type="match status" value="1"/>
</dbReference>
<dbReference type="Gene3D" id="3.40.50.300">
    <property type="entry name" value="P-loop containing nucleotide triphosphate hydrolases"/>
    <property type="match status" value="1"/>
</dbReference>
<dbReference type="EMBL" id="LFWV01000011">
    <property type="protein sequence ID" value="KON32129.1"/>
    <property type="molecule type" value="Genomic_DNA"/>
</dbReference>
<dbReference type="PANTHER" id="PTHR22942">
    <property type="entry name" value="RECA/RAD51/RADA DNA STRAND-PAIRING FAMILY MEMBER"/>
    <property type="match status" value="1"/>
</dbReference>
<organism evidence="8 9">
    <name type="scientific">miscellaneous Crenarchaeota group-1 archaeon SG8-32-3</name>
    <dbReference type="NCBI Taxonomy" id="1685125"/>
    <lineage>
        <taxon>Archaea</taxon>
        <taxon>Candidatus Bathyarchaeota</taxon>
        <taxon>MCG-1</taxon>
    </lineage>
</organism>
<evidence type="ECO:0000313" key="8">
    <source>
        <dbReference type="EMBL" id="KON32129.1"/>
    </source>
</evidence>
<dbReference type="SUPFAM" id="SSF52540">
    <property type="entry name" value="P-loop containing nucleoside triphosphate hydrolases"/>
    <property type="match status" value="1"/>
</dbReference>
<name>A0A0M0BUL2_9ARCH</name>
<evidence type="ECO:0000256" key="3">
    <source>
        <dbReference type="ARBA" id="ARBA00022741"/>
    </source>
</evidence>
<reference evidence="9" key="1">
    <citation type="submission" date="2015-06" db="EMBL/GenBank/DDBJ databases">
        <title>New insights into the roles of widespread benthic archaea in carbon and nitrogen cycling.</title>
        <authorList>
            <person name="Lazar C.S."/>
            <person name="Baker B.J."/>
            <person name="Seitz K.W."/>
            <person name="Hyde A.S."/>
            <person name="Dick G.J."/>
            <person name="Hinrichs K.-U."/>
            <person name="Teske A.P."/>
        </authorList>
    </citation>
    <scope>NUCLEOTIDE SEQUENCE [LARGE SCALE GENOMIC DNA]</scope>
</reference>
<keyword evidence="5" id="KW-0238">DNA-binding</keyword>
<dbReference type="PIRSF" id="PIRSF003336">
    <property type="entry name" value="RadB"/>
    <property type="match status" value="1"/>
</dbReference>
<dbReference type="GO" id="GO:0006310">
    <property type="term" value="P:DNA recombination"/>
    <property type="evidence" value="ECO:0007669"/>
    <property type="project" value="InterPro"/>
</dbReference>
<evidence type="ECO:0000256" key="1">
    <source>
        <dbReference type="ARBA" id="ARBA00006876"/>
    </source>
</evidence>
<dbReference type="InterPro" id="IPR020588">
    <property type="entry name" value="RecA_ATP-bd"/>
</dbReference>
<dbReference type="Proteomes" id="UP000054016">
    <property type="component" value="Unassembled WGS sequence"/>
</dbReference>
<dbReference type="InterPro" id="IPR003593">
    <property type="entry name" value="AAA+_ATPase"/>
</dbReference>
<evidence type="ECO:0000256" key="2">
    <source>
        <dbReference type="ARBA" id="ARBA00018143"/>
    </source>
</evidence>
<keyword evidence="4" id="KW-0067">ATP-binding</keyword>
<comment type="caution">
    <text evidence="8">The sequence shown here is derived from an EMBL/GenBank/DDBJ whole genome shotgun (WGS) entry which is preliminary data.</text>
</comment>